<dbReference type="Proteomes" id="UP001172457">
    <property type="component" value="Chromosome 8"/>
</dbReference>
<proteinExistence type="predicted"/>
<dbReference type="EMBL" id="JARYMX010000008">
    <property type="protein sequence ID" value="KAJ9537010.1"/>
    <property type="molecule type" value="Genomic_DNA"/>
</dbReference>
<comment type="caution">
    <text evidence="1">The sequence shown here is derived from an EMBL/GenBank/DDBJ whole genome shotgun (WGS) entry which is preliminary data.</text>
</comment>
<evidence type="ECO:0000313" key="2">
    <source>
        <dbReference type="Proteomes" id="UP001172457"/>
    </source>
</evidence>
<organism evidence="1 2">
    <name type="scientific">Centaurea solstitialis</name>
    <name type="common">yellow star-thistle</name>
    <dbReference type="NCBI Taxonomy" id="347529"/>
    <lineage>
        <taxon>Eukaryota</taxon>
        <taxon>Viridiplantae</taxon>
        <taxon>Streptophyta</taxon>
        <taxon>Embryophyta</taxon>
        <taxon>Tracheophyta</taxon>
        <taxon>Spermatophyta</taxon>
        <taxon>Magnoliopsida</taxon>
        <taxon>eudicotyledons</taxon>
        <taxon>Gunneridae</taxon>
        <taxon>Pentapetalae</taxon>
        <taxon>asterids</taxon>
        <taxon>campanulids</taxon>
        <taxon>Asterales</taxon>
        <taxon>Asteraceae</taxon>
        <taxon>Carduoideae</taxon>
        <taxon>Cardueae</taxon>
        <taxon>Centaureinae</taxon>
        <taxon>Centaurea</taxon>
    </lineage>
</organism>
<reference evidence="1" key="1">
    <citation type="submission" date="2023-03" db="EMBL/GenBank/DDBJ databases">
        <title>Chromosome-scale reference genome and RAD-based genetic map of yellow starthistle (Centaurea solstitialis) reveal putative structural variation and QTLs associated with invader traits.</title>
        <authorList>
            <person name="Reatini B."/>
            <person name="Cang F.A."/>
            <person name="Jiang Q."/>
            <person name="Mckibben M.T.W."/>
            <person name="Barker M.S."/>
            <person name="Rieseberg L.H."/>
            <person name="Dlugosch K.M."/>
        </authorList>
    </citation>
    <scope>NUCLEOTIDE SEQUENCE</scope>
    <source>
        <strain evidence="1">CAN-66</strain>
        <tissue evidence="1">Leaf</tissue>
    </source>
</reference>
<sequence length="110" mass="12549">MLSEMASPVAEEQKNREEIPTTVKEMMYKMKVIQFLGRVTPIVLQNDNGPCPFYNLAENDDCNGAGDETLRFWNVFLSPKSQNTESEIGASSFWHNAHTLSRFYIRDAEA</sequence>
<accession>A0AA38SIX2</accession>
<dbReference type="AlphaFoldDB" id="A0AA38SIX2"/>
<keyword evidence="2" id="KW-1185">Reference proteome</keyword>
<name>A0AA38SIX2_9ASTR</name>
<protein>
    <submittedName>
        <fullName evidence="1">Uncharacterized protein</fullName>
    </submittedName>
</protein>
<gene>
    <name evidence="1" type="ORF">OSB04_029743</name>
</gene>
<evidence type="ECO:0000313" key="1">
    <source>
        <dbReference type="EMBL" id="KAJ9537010.1"/>
    </source>
</evidence>